<accession>A0A7S2SBJ9</accession>
<keyword evidence="1" id="KW-0106">Calcium</keyword>
<dbReference type="PROSITE" id="PS50222">
    <property type="entry name" value="EF_HAND_2"/>
    <property type="match status" value="1"/>
</dbReference>
<dbReference type="PROSITE" id="PS00018">
    <property type="entry name" value="EF_HAND_1"/>
    <property type="match status" value="1"/>
</dbReference>
<dbReference type="SUPFAM" id="SSF47473">
    <property type="entry name" value="EF-hand"/>
    <property type="match status" value="1"/>
</dbReference>
<proteinExistence type="predicted"/>
<dbReference type="AlphaFoldDB" id="A0A7S2SBJ9"/>
<evidence type="ECO:0000256" key="1">
    <source>
        <dbReference type="ARBA" id="ARBA00022837"/>
    </source>
</evidence>
<evidence type="ECO:0000259" key="3">
    <source>
        <dbReference type="PROSITE" id="PS50222"/>
    </source>
</evidence>
<evidence type="ECO:0000256" key="2">
    <source>
        <dbReference type="SAM" id="MobiDB-lite"/>
    </source>
</evidence>
<gene>
    <name evidence="4" type="ORF">QSP1433_LOCUS12425</name>
</gene>
<evidence type="ECO:0000313" key="4">
    <source>
        <dbReference type="EMBL" id="CAD9695228.1"/>
    </source>
</evidence>
<sequence length="386" mass="44356">MVNLPSGIIETPPREFEWLLEKIDDIYNKKLEADNTDRNDGLRLQPLGEFVIEQLLFNHGLRRLAEVHLFDLLASLKHHLRKKHPKMVIFARFLDAYYSTKTPEKLDNINILQVYLIVRDQLLHITKNIVNEDKQDQDGQQVDQKLLHQDGQTYIPIEHAVVTMRYTYLSFLPPRKASLYVKTIESMAGVQAIFTSPDGKVVQEFRPPNKASTGDRMTVRIAMRNAMLTKIDAEEEEPAPKKKKGKKGRKEKPIEPEPEEAGVQKQVFVDMDLVLGKLIKVLISRERYIEEKLKQMFIEGDTDGDGVLSFAEFQDITAQGNSDLSQRKILRMFREAVTRGGPEASLSLLPETFQAVGKDYDLIPLCDMEKLRRVTVSRQSQRSDKQ</sequence>
<protein>
    <recommendedName>
        <fullName evidence="3">EF-hand domain-containing protein</fullName>
    </recommendedName>
</protein>
<dbReference type="InterPro" id="IPR018247">
    <property type="entry name" value="EF_Hand_1_Ca_BS"/>
</dbReference>
<dbReference type="SMART" id="SM00054">
    <property type="entry name" value="EFh"/>
    <property type="match status" value="1"/>
</dbReference>
<dbReference type="PANTHER" id="PTHR34894">
    <property type="entry name" value="SAM-DEPENDENT METHYLTRANSFERASE RSMI, CONSERVED SITE"/>
    <property type="match status" value="1"/>
</dbReference>
<dbReference type="InterPro" id="IPR011992">
    <property type="entry name" value="EF-hand-dom_pair"/>
</dbReference>
<dbReference type="EMBL" id="HBHK01019621">
    <property type="protein sequence ID" value="CAD9695228.1"/>
    <property type="molecule type" value="Transcribed_RNA"/>
</dbReference>
<organism evidence="4">
    <name type="scientific">Mucochytrium quahogii</name>
    <dbReference type="NCBI Taxonomy" id="96639"/>
    <lineage>
        <taxon>Eukaryota</taxon>
        <taxon>Sar</taxon>
        <taxon>Stramenopiles</taxon>
        <taxon>Bigyra</taxon>
        <taxon>Labyrinthulomycetes</taxon>
        <taxon>Thraustochytrida</taxon>
        <taxon>Thraustochytriidae</taxon>
        <taxon>Mucochytrium</taxon>
    </lineage>
</organism>
<reference evidence="4" key="1">
    <citation type="submission" date="2021-01" db="EMBL/GenBank/DDBJ databases">
        <authorList>
            <person name="Corre E."/>
            <person name="Pelletier E."/>
            <person name="Niang G."/>
            <person name="Scheremetjew M."/>
            <person name="Finn R."/>
            <person name="Kale V."/>
            <person name="Holt S."/>
            <person name="Cochrane G."/>
            <person name="Meng A."/>
            <person name="Brown T."/>
            <person name="Cohen L."/>
        </authorList>
    </citation>
    <scope>NUCLEOTIDE SEQUENCE</scope>
    <source>
        <strain evidence="4">NY070348D</strain>
    </source>
</reference>
<dbReference type="PANTHER" id="PTHR34894:SF5">
    <property type="entry name" value="EF-HAND DOMAIN-CONTAINING PROTEIN"/>
    <property type="match status" value="1"/>
</dbReference>
<feature type="compositionally biased region" description="Basic residues" evidence="2">
    <location>
        <begin position="241"/>
        <end position="250"/>
    </location>
</feature>
<dbReference type="GO" id="GO:0005509">
    <property type="term" value="F:calcium ion binding"/>
    <property type="evidence" value="ECO:0007669"/>
    <property type="project" value="InterPro"/>
</dbReference>
<feature type="domain" description="EF-hand" evidence="3">
    <location>
        <begin position="288"/>
        <end position="323"/>
    </location>
</feature>
<feature type="region of interest" description="Disordered" evidence="2">
    <location>
        <begin position="229"/>
        <end position="261"/>
    </location>
</feature>
<name>A0A7S2SBJ9_9STRA</name>
<dbReference type="Gene3D" id="1.10.238.10">
    <property type="entry name" value="EF-hand"/>
    <property type="match status" value="1"/>
</dbReference>
<dbReference type="InterPro" id="IPR002048">
    <property type="entry name" value="EF_hand_dom"/>
</dbReference>